<evidence type="ECO:0000313" key="2">
    <source>
        <dbReference type="EMBL" id="EQD43969.1"/>
    </source>
</evidence>
<reference evidence="2" key="1">
    <citation type="submission" date="2013-08" db="EMBL/GenBank/DDBJ databases">
        <authorList>
            <person name="Mendez C."/>
            <person name="Richter M."/>
            <person name="Ferrer M."/>
            <person name="Sanchez J."/>
        </authorList>
    </citation>
    <scope>NUCLEOTIDE SEQUENCE</scope>
</reference>
<name>T1AT97_9ZZZZ</name>
<dbReference type="InterPro" id="IPR011146">
    <property type="entry name" value="HIT-like"/>
</dbReference>
<feature type="non-terminal residue" evidence="2">
    <location>
        <position position="75"/>
    </location>
</feature>
<dbReference type="SUPFAM" id="SSF54197">
    <property type="entry name" value="HIT-like"/>
    <property type="match status" value="1"/>
</dbReference>
<dbReference type="PROSITE" id="PS51084">
    <property type="entry name" value="HIT_2"/>
    <property type="match status" value="1"/>
</dbReference>
<protein>
    <submittedName>
        <fullName evidence="2">Histidine triad (HIT) protein</fullName>
    </submittedName>
</protein>
<organism evidence="2">
    <name type="scientific">mine drainage metagenome</name>
    <dbReference type="NCBI Taxonomy" id="410659"/>
    <lineage>
        <taxon>unclassified sequences</taxon>
        <taxon>metagenomes</taxon>
        <taxon>ecological metagenomes</taxon>
    </lineage>
</organism>
<comment type="caution">
    <text evidence="2">The sequence shown here is derived from an EMBL/GenBank/DDBJ whole genome shotgun (WGS) entry which is preliminary data.</text>
</comment>
<gene>
    <name evidence="2" type="ORF">B1A_15307</name>
</gene>
<dbReference type="AlphaFoldDB" id="T1AT97"/>
<sequence>MIDILWAGWRRTFVEGVSTKQEMLGCILCKLGEPNTVESNLVLHYGEGNYVVLNAYPYAPAHLMVIPYLHHNDIL</sequence>
<accession>T1AT97</accession>
<dbReference type="PANTHER" id="PTHR42997">
    <property type="entry name" value="HIT FAMILY HYDROLASE"/>
    <property type="match status" value="1"/>
</dbReference>
<dbReference type="EMBL" id="AUZX01011231">
    <property type="protein sequence ID" value="EQD43969.1"/>
    <property type="molecule type" value="Genomic_DNA"/>
</dbReference>
<evidence type="ECO:0000259" key="1">
    <source>
        <dbReference type="PROSITE" id="PS51084"/>
    </source>
</evidence>
<dbReference type="GO" id="GO:0003824">
    <property type="term" value="F:catalytic activity"/>
    <property type="evidence" value="ECO:0007669"/>
    <property type="project" value="InterPro"/>
</dbReference>
<dbReference type="InterPro" id="IPR052908">
    <property type="entry name" value="AP-4-A_phosphorylase"/>
</dbReference>
<reference evidence="2" key="2">
    <citation type="journal article" date="2014" name="ISME J.">
        <title>Microbial stratification in low pH oxic and suboxic macroscopic growths along an acid mine drainage.</title>
        <authorList>
            <person name="Mendez-Garcia C."/>
            <person name="Mesa V."/>
            <person name="Sprenger R.R."/>
            <person name="Richter M."/>
            <person name="Diez M.S."/>
            <person name="Solano J."/>
            <person name="Bargiela R."/>
            <person name="Golyshina O.V."/>
            <person name="Manteca A."/>
            <person name="Ramos J.L."/>
            <person name="Gallego J.R."/>
            <person name="Llorente I."/>
            <person name="Martins Dos Santos V.A."/>
            <person name="Jensen O.N."/>
            <person name="Pelaez A.I."/>
            <person name="Sanchez J."/>
            <person name="Ferrer M."/>
        </authorList>
    </citation>
    <scope>NUCLEOTIDE SEQUENCE</scope>
</reference>
<dbReference type="InterPro" id="IPR036265">
    <property type="entry name" value="HIT-like_sf"/>
</dbReference>
<dbReference type="Gene3D" id="3.30.428.10">
    <property type="entry name" value="HIT-like"/>
    <property type="match status" value="1"/>
</dbReference>
<feature type="domain" description="HIT" evidence="1">
    <location>
        <begin position="24"/>
        <end position="75"/>
    </location>
</feature>
<dbReference type="PANTHER" id="PTHR42997:SF1">
    <property type="entry name" value="AP-4-A PHOSPHORYLASE"/>
    <property type="match status" value="1"/>
</dbReference>
<proteinExistence type="predicted"/>